<evidence type="ECO:0000313" key="4">
    <source>
        <dbReference type="EMBL" id="TWU57297.1"/>
    </source>
</evidence>
<dbReference type="SUPFAM" id="SSF53474">
    <property type="entry name" value="alpha/beta-Hydrolases"/>
    <property type="match status" value="1"/>
</dbReference>
<name>A0A5C6F9Y6_9BACT</name>
<dbReference type="AlphaFoldDB" id="A0A5C6F9Y6"/>
<accession>A0A5C6F9Y6</accession>
<feature type="signal peptide" evidence="2">
    <location>
        <begin position="1"/>
        <end position="26"/>
    </location>
</feature>
<feature type="domain" description="Peptidase S9 prolyl oligopeptidase catalytic" evidence="3">
    <location>
        <begin position="208"/>
        <end position="328"/>
    </location>
</feature>
<dbReference type="Gene3D" id="3.40.50.1820">
    <property type="entry name" value="alpha/beta hydrolase"/>
    <property type="match status" value="2"/>
</dbReference>
<feature type="compositionally biased region" description="Polar residues" evidence="1">
    <location>
        <begin position="525"/>
        <end position="539"/>
    </location>
</feature>
<evidence type="ECO:0000256" key="1">
    <source>
        <dbReference type="SAM" id="MobiDB-lite"/>
    </source>
</evidence>
<keyword evidence="2" id="KW-0732">Signal</keyword>
<dbReference type="PANTHER" id="PTHR47381">
    <property type="entry name" value="ALPHA/BETA-HYDROLASES SUPERFAMILY PROTEIN"/>
    <property type="match status" value="1"/>
</dbReference>
<dbReference type="GO" id="GO:0006508">
    <property type="term" value="P:proteolysis"/>
    <property type="evidence" value="ECO:0007669"/>
    <property type="project" value="InterPro"/>
</dbReference>
<keyword evidence="4" id="KW-0378">Hydrolase</keyword>
<feature type="region of interest" description="Disordered" evidence="1">
    <location>
        <begin position="519"/>
        <end position="541"/>
    </location>
</feature>
<dbReference type="EMBL" id="SJPX01000001">
    <property type="protein sequence ID" value="TWU57297.1"/>
    <property type="molecule type" value="Genomic_DNA"/>
</dbReference>
<reference evidence="4 5" key="1">
    <citation type="submission" date="2019-02" db="EMBL/GenBank/DDBJ databases">
        <title>Deep-cultivation of Planctomycetes and their phenomic and genomic characterization uncovers novel biology.</title>
        <authorList>
            <person name="Wiegand S."/>
            <person name="Jogler M."/>
            <person name="Boedeker C."/>
            <person name="Pinto D."/>
            <person name="Vollmers J."/>
            <person name="Rivas-Marin E."/>
            <person name="Kohn T."/>
            <person name="Peeters S.H."/>
            <person name="Heuer A."/>
            <person name="Rast P."/>
            <person name="Oberbeckmann S."/>
            <person name="Bunk B."/>
            <person name="Jeske O."/>
            <person name="Meyerdierks A."/>
            <person name="Storesund J.E."/>
            <person name="Kallscheuer N."/>
            <person name="Luecker S."/>
            <person name="Lage O.M."/>
            <person name="Pohl T."/>
            <person name="Merkel B.J."/>
            <person name="Hornburger P."/>
            <person name="Mueller R.-W."/>
            <person name="Bruemmer F."/>
            <person name="Labrenz M."/>
            <person name="Spormann A.M."/>
            <person name="Op Den Camp H."/>
            <person name="Overmann J."/>
            <person name="Amann R."/>
            <person name="Jetten M.S.M."/>
            <person name="Mascher T."/>
            <person name="Medema M.H."/>
            <person name="Devos D.P."/>
            <person name="Kaster A.-K."/>
            <person name="Ovreas L."/>
            <person name="Rohde M."/>
            <person name="Galperin M.Y."/>
            <person name="Jogler C."/>
        </authorList>
    </citation>
    <scope>NUCLEOTIDE SEQUENCE [LARGE SCALE GENOMIC DNA]</scope>
    <source>
        <strain evidence="4 5">Poly59</strain>
    </source>
</reference>
<proteinExistence type="predicted"/>
<organism evidence="4 5">
    <name type="scientific">Rubripirellula reticaptiva</name>
    <dbReference type="NCBI Taxonomy" id="2528013"/>
    <lineage>
        <taxon>Bacteria</taxon>
        <taxon>Pseudomonadati</taxon>
        <taxon>Planctomycetota</taxon>
        <taxon>Planctomycetia</taxon>
        <taxon>Pirellulales</taxon>
        <taxon>Pirellulaceae</taxon>
        <taxon>Rubripirellula</taxon>
    </lineage>
</organism>
<dbReference type="Proteomes" id="UP000317977">
    <property type="component" value="Unassembled WGS sequence"/>
</dbReference>
<dbReference type="Pfam" id="PF00326">
    <property type="entry name" value="Peptidase_S9"/>
    <property type="match status" value="1"/>
</dbReference>
<dbReference type="OrthoDB" id="244125at2"/>
<evidence type="ECO:0000259" key="3">
    <source>
        <dbReference type="Pfam" id="PF00326"/>
    </source>
</evidence>
<dbReference type="GO" id="GO:0008236">
    <property type="term" value="F:serine-type peptidase activity"/>
    <property type="evidence" value="ECO:0007669"/>
    <property type="project" value="InterPro"/>
</dbReference>
<feature type="chain" id="PRO_5023025739" evidence="2">
    <location>
        <begin position="27"/>
        <end position="712"/>
    </location>
</feature>
<comment type="caution">
    <text evidence="4">The sequence shown here is derived from an EMBL/GenBank/DDBJ whole genome shotgun (WGS) entry which is preliminary data.</text>
</comment>
<gene>
    <name evidence="4" type="ORF">Poly59_02040</name>
</gene>
<evidence type="ECO:0000256" key="2">
    <source>
        <dbReference type="SAM" id="SignalP"/>
    </source>
</evidence>
<keyword evidence="5" id="KW-1185">Reference proteome</keyword>
<evidence type="ECO:0000313" key="5">
    <source>
        <dbReference type="Proteomes" id="UP000317977"/>
    </source>
</evidence>
<dbReference type="RefSeq" id="WP_146532221.1">
    <property type="nucleotide sequence ID" value="NZ_SJPX01000001.1"/>
</dbReference>
<dbReference type="InterPro" id="IPR001375">
    <property type="entry name" value="Peptidase_S9_cat"/>
</dbReference>
<sequence length="712" mass="79394" precursor="true">MSSRKLIAPSLLGLVFIAVWNLTSMADDQTGSETLAGDRLVREYFEIQTEQLSKQVLPPDTTLQQWKDGRPELQRQLRDMLGLDPMPPRTSLQAEVVGSMLHGDYRVERLHFQPSPGLYVAANFYLPAKVETRLPTILYGCGHAKQAAGKLSYGNKTAYHHHGVWFARNGYACLIIDTIQWGEFLGDHHGTYRLKQWWWNNRGYTPAGVEAWTCVRALDYLETRPEVDSDRFGVTGRSGGGAYSWWVTGIDDRVKVAVPVAGITTLRNHVVDGCVEGHCDCMYMINTYRWDYSMVAAMAAPRPLLIANSDKDTIFPLDGVLAIHQQVRDVYRLYGQDDKLGLQITEGPHRDTQELRVHAFRWFNRWLKDDDSLIQFPAEKTLTPEELKVFDELPADQTVTTIQESFVPKVDAGELPSTDEALLKRTEQWVNDLNTKTFAGWPDASQPIPLNTAHSETLRNDSVQCQVYDFDSQRPYRLPFYVLRPRDAVEKPKSVHLVVLHAEDWTAIENDLKTLASTAPPVDSKANSQAGHTGSTPTLSELVESNPDAAVLLFAPRGVGSTRWTGDDRSADHLLRRFMLLGQTADGMRIWDIRRCLGAMGDVPELSGLPVTATGRSTAAAWLLYASLQSPILAKPNVAKLSLVDLPTTNRDAISLLNVSRVIEIPQAVLAATTKVQSVELVSSRSGDSDWQAIADASNRFATSVNIKRSTD</sequence>
<protein>
    <submittedName>
        <fullName evidence="4">Alpha/beta hydrolase family protein</fullName>
    </submittedName>
</protein>
<dbReference type="PANTHER" id="PTHR47381:SF3">
    <property type="entry name" value="ALPHA_BETA-HYDROLASES SUPERFAMILY PROTEIN"/>
    <property type="match status" value="1"/>
</dbReference>
<dbReference type="InterPro" id="IPR029058">
    <property type="entry name" value="AB_hydrolase_fold"/>
</dbReference>